<dbReference type="InterPro" id="IPR034660">
    <property type="entry name" value="DinB/YfiT-like"/>
</dbReference>
<evidence type="ECO:0000313" key="2">
    <source>
        <dbReference type="Proteomes" id="UP000782312"/>
    </source>
</evidence>
<reference evidence="1" key="1">
    <citation type="submission" date="2020-07" db="EMBL/GenBank/DDBJ databases">
        <title>Huge and variable diversity of episymbiotic CPR bacteria and DPANN archaea in groundwater ecosystems.</title>
        <authorList>
            <person name="He C.Y."/>
            <person name="Keren R."/>
            <person name="Whittaker M."/>
            <person name="Farag I.F."/>
            <person name="Doudna J."/>
            <person name="Cate J.H.D."/>
            <person name="Banfield J.F."/>
        </authorList>
    </citation>
    <scope>NUCLEOTIDE SEQUENCE</scope>
    <source>
        <strain evidence="1">NC_groundwater_763_Ag_S-0.2um_68_21</strain>
    </source>
</reference>
<proteinExistence type="predicted"/>
<dbReference type="Proteomes" id="UP000782312">
    <property type="component" value="Unassembled WGS sequence"/>
</dbReference>
<organism evidence="1 2">
    <name type="scientific">Tectimicrobiota bacterium</name>
    <dbReference type="NCBI Taxonomy" id="2528274"/>
    <lineage>
        <taxon>Bacteria</taxon>
        <taxon>Pseudomonadati</taxon>
        <taxon>Nitrospinota/Tectimicrobiota group</taxon>
        <taxon>Candidatus Tectimicrobiota</taxon>
    </lineage>
</organism>
<comment type="caution">
    <text evidence="1">The sequence shown here is derived from an EMBL/GenBank/DDBJ whole genome shotgun (WGS) entry which is preliminary data.</text>
</comment>
<evidence type="ECO:0000313" key="1">
    <source>
        <dbReference type="EMBL" id="MBI3128929.1"/>
    </source>
</evidence>
<evidence type="ECO:0008006" key="3">
    <source>
        <dbReference type="Google" id="ProtNLM"/>
    </source>
</evidence>
<gene>
    <name evidence="1" type="ORF">HYZ11_15090</name>
</gene>
<sequence>MAASDSPSPGIPGRELFPDYPRVPALYRAEVEGLTEAQLDRRRPEKSWGLWSVRDQVSHMASVPYRWILNRWGGILFGDGLPRDPELLRTGFSGRMMNPARFHAIGDLLAAQEDAFALAWEVLGRETRGSMRAKEITERLPPGARRPPAYEDVRAWRELSIKPHPTGAWLDPADPDLFHFDLEYTFRHILWEAYAHLKTIQMHKRAEGLPPRSEIPDEGYVRILTWE</sequence>
<dbReference type="SUPFAM" id="SSF109854">
    <property type="entry name" value="DinB/YfiT-like putative metalloenzymes"/>
    <property type="match status" value="1"/>
</dbReference>
<dbReference type="Gene3D" id="1.20.120.450">
    <property type="entry name" value="dinb family like domain"/>
    <property type="match status" value="1"/>
</dbReference>
<protein>
    <recommendedName>
        <fullName evidence="3">DinB-like domain-containing protein</fullName>
    </recommendedName>
</protein>
<dbReference type="EMBL" id="JACPUR010000036">
    <property type="protein sequence ID" value="MBI3128929.1"/>
    <property type="molecule type" value="Genomic_DNA"/>
</dbReference>
<accession>A0A932I498</accession>
<dbReference type="AlphaFoldDB" id="A0A932I498"/>
<name>A0A932I498_UNCTE</name>